<reference evidence="3" key="1">
    <citation type="submission" date="2021-02" db="EMBL/GenBank/DDBJ databases">
        <authorList>
            <person name="Dougan E. K."/>
            <person name="Rhodes N."/>
            <person name="Thang M."/>
            <person name="Chan C."/>
        </authorList>
    </citation>
    <scope>NUCLEOTIDE SEQUENCE</scope>
</reference>
<evidence type="ECO:0000313" key="4">
    <source>
        <dbReference type="Proteomes" id="UP000601435"/>
    </source>
</evidence>
<feature type="region of interest" description="Disordered" evidence="1">
    <location>
        <begin position="130"/>
        <end position="158"/>
    </location>
</feature>
<proteinExistence type="predicted"/>
<organism evidence="3 4">
    <name type="scientific">Symbiodinium necroappetens</name>
    <dbReference type="NCBI Taxonomy" id="1628268"/>
    <lineage>
        <taxon>Eukaryota</taxon>
        <taxon>Sar</taxon>
        <taxon>Alveolata</taxon>
        <taxon>Dinophyceae</taxon>
        <taxon>Suessiales</taxon>
        <taxon>Symbiodiniaceae</taxon>
        <taxon>Symbiodinium</taxon>
    </lineage>
</organism>
<dbReference type="InterPro" id="IPR007052">
    <property type="entry name" value="CS_dom"/>
</dbReference>
<dbReference type="PROSITE" id="PS51203">
    <property type="entry name" value="CS"/>
    <property type="match status" value="1"/>
</dbReference>
<sequence length="280" mass="30728">MNCDENDELFELLSEGTQPLLLAHLSIPGTQLPPFPSEIALEEAASQQGHKLHFECVISACAGWCGSRFCADAIGNWPADALSPTFAHLTALKSALERGSPAELLEDLGTAVRKVTSRFFAGSEEELENVPTCTGQSESTSPREGGLNLDDEAAPTAEPEWISRKSEQMTKYMFLDEGSEKGTVKIYVKAEELQIDQFADAYASFQERRLSLYLLGPGGRVWRLSGRLFGPVQAKDCKCSLSASGHKVSVTLRKSSTSDQWHRLIEDPGKEQLDKSQDFI</sequence>
<feature type="compositionally biased region" description="Polar residues" evidence="1">
    <location>
        <begin position="131"/>
        <end position="142"/>
    </location>
</feature>
<comment type="caution">
    <text evidence="3">The sequence shown here is derived from an EMBL/GenBank/DDBJ whole genome shotgun (WGS) entry which is preliminary data.</text>
</comment>
<feature type="domain" description="CS" evidence="2">
    <location>
        <begin position="168"/>
        <end position="265"/>
    </location>
</feature>
<dbReference type="EMBL" id="CAJNJA010013417">
    <property type="protein sequence ID" value="CAE7320274.1"/>
    <property type="molecule type" value="Genomic_DNA"/>
</dbReference>
<gene>
    <name evidence="3" type="ORF">SNEC2469_LOCUS8027</name>
</gene>
<dbReference type="OrthoDB" id="428725at2759"/>
<evidence type="ECO:0000313" key="3">
    <source>
        <dbReference type="EMBL" id="CAE7320274.1"/>
    </source>
</evidence>
<dbReference type="AlphaFoldDB" id="A0A812NY92"/>
<keyword evidence="4" id="KW-1185">Reference proteome</keyword>
<name>A0A812NY92_9DINO</name>
<protein>
    <recommendedName>
        <fullName evidence="2">CS domain-containing protein</fullName>
    </recommendedName>
</protein>
<dbReference type="CDD" id="cd06463">
    <property type="entry name" value="p23_like"/>
    <property type="match status" value="1"/>
</dbReference>
<dbReference type="InterPro" id="IPR008978">
    <property type="entry name" value="HSP20-like_chaperone"/>
</dbReference>
<dbReference type="SUPFAM" id="SSF49764">
    <property type="entry name" value="HSP20-like chaperones"/>
    <property type="match status" value="1"/>
</dbReference>
<accession>A0A812NY92</accession>
<evidence type="ECO:0000256" key="1">
    <source>
        <dbReference type="SAM" id="MobiDB-lite"/>
    </source>
</evidence>
<evidence type="ECO:0000259" key="2">
    <source>
        <dbReference type="PROSITE" id="PS51203"/>
    </source>
</evidence>
<dbReference type="Gene3D" id="2.60.40.790">
    <property type="match status" value="1"/>
</dbReference>
<dbReference type="Proteomes" id="UP000601435">
    <property type="component" value="Unassembled WGS sequence"/>
</dbReference>